<feature type="compositionally biased region" description="Basic and acidic residues" evidence="1">
    <location>
        <begin position="198"/>
        <end position="244"/>
    </location>
</feature>
<name>A0A812T5Q6_9DINO</name>
<keyword evidence="3" id="KW-1185">Reference proteome</keyword>
<dbReference type="EMBL" id="CAJNJA010023097">
    <property type="protein sequence ID" value="CAE7505487.1"/>
    <property type="molecule type" value="Genomic_DNA"/>
</dbReference>
<organism evidence="2 3">
    <name type="scientific">Symbiodinium necroappetens</name>
    <dbReference type="NCBI Taxonomy" id="1628268"/>
    <lineage>
        <taxon>Eukaryota</taxon>
        <taxon>Sar</taxon>
        <taxon>Alveolata</taxon>
        <taxon>Dinophyceae</taxon>
        <taxon>Suessiales</taxon>
        <taxon>Symbiodiniaceae</taxon>
        <taxon>Symbiodinium</taxon>
    </lineage>
</organism>
<evidence type="ECO:0000313" key="2">
    <source>
        <dbReference type="EMBL" id="CAE7505487.1"/>
    </source>
</evidence>
<proteinExistence type="predicted"/>
<protein>
    <submittedName>
        <fullName evidence="2">RbcG protein</fullName>
    </submittedName>
</protein>
<reference evidence="2" key="1">
    <citation type="submission" date="2021-02" db="EMBL/GenBank/DDBJ databases">
        <authorList>
            <person name="Dougan E. K."/>
            <person name="Rhodes N."/>
            <person name="Thang M."/>
            <person name="Chan C."/>
        </authorList>
    </citation>
    <scope>NUCLEOTIDE SEQUENCE</scope>
</reference>
<dbReference type="Proteomes" id="UP000601435">
    <property type="component" value="Unassembled WGS sequence"/>
</dbReference>
<accession>A0A812T5Q6</accession>
<gene>
    <name evidence="2" type="primary">rbcG</name>
    <name evidence="2" type="ORF">SNEC2469_LOCUS14412</name>
</gene>
<feature type="compositionally biased region" description="Basic and acidic residues" evidence="1">
    <location>
        <begin position="94"/>
        <end position="103"/>
    </location>
</feature>
<sequence>ASGDKIAETASAGSAMASGTQTGIDSVPGPVMKREVAWSCRTLLEDGPPLPLPFQAATEVPVNLKPDSSGRRHSLPSSLLSRDATKPRPKKTLRFSEHVDHRSISPRPRSASAPENSGTADKLRGKTMAAQGTARSSASKASTAAKPVPVQSSSFSEFLFLPPVPENKTEPPPQSLSNFLFAPNGSTAQHAVPAVEMESSRRSGEEHHPGSAHHQSSDAHHHSSDAHHHSSDAHRSGEVTEEMAREAYERGLGCSLERRVLERAYFLFQNGQSEDADANYFTALRIELSESG</sequence>
<feature type="compositionally biased region" description="Low complexity" evidence="1">
    <location>
        <begin position="133"/>
        <end position="161"/>
    </location>
</feature>
<feature type="region of interest" description="Disordered" evidence="1">
    <location>
        <begin position="1"/>
        <end position="30"/>
    </location>
</feature>
<feature type="compositionally biased region" description="Pro residues" evidence="1">
    <location>
        <begin position="162"/>
        <end position="174"/>
    </location>
</feature>
<feature type="non-terminal residue" evidence="2">
    <location>
        <position position="292"/>
    </location>
</feature>
<evidence type="ECO:0000256" key="1">
    <source>
        <dbReference type="SAM" id="MobiDB-lite"/>
    </source>
</evidence>
<evidence type="ECO:0000313" key="3">
    <source>
        <dbReference type="Proteomes" id="UP000601435"/>
    </source>
</evidence>
<dbReference type="OrthoDB" id="449533at2759"/>
<feature type="compositionally biased region" description="Low complexity" evidence="1">
    <location>
        <begin position="105"/>
        <end position="114"/>
    </location>
</feature>
<feature type="region of interest" description="Disordered" evidence="1">
    <location>
        <begin position="61"/>
        <end position="244"/>
    </location>
</feature>
<feature type="compositionally biased region" description="Low complexity" evidence="1">
    <location>
        <begin position="8"/>
        <end position="23"/>
    </location>
</feature>
<comment type="caution">
    <text evidence="2">The sequence shown here is derived from an EMBL/GenBank/DDBJ whole genome shotgun (WGS) entry which is preliminary data.</text>
</comment>
<dbReference type="AlphaFoldDB" id="A0A812T5Q6"/>